<keyword evidence="2" id="KW-1185">Reference proteome</keyword>
<dbReference type="InterPro" id="IPR011008">
    <property type="entry name" value="Dimeric_a/b-barrel"/>
</dbReference>
<evidence type="ECO:0000313" key="1">
    <source>
        <dbReference type="EMBL" id="MCQ1949955.1"/>
    </source>
</evidence>
<evidence type="ECO:0008006" key="3">
    <source>
        <dbReference type="Google" id="ProtNLM"/>
    </source>
</evidence>
<gene>
    <name evidence="1" type="ORF">NNX28_08455</name>
</gene>
<name>A0ABT1NQD9_9MICC</name>
<evidence type="ECO:0000313" key="2">
    <source>
        <dbReference type="Proteomes" id="UP001206924"/>
    </source>
</evidence>
<dbReference type="EMBL" id="JANFLP010000008">
    <property type="protein sequence ID" value="MCQ1949955.1"/>
    <property type="molecule type" value="Genomic_DNA"/>
</dbReference>
<protein>
    <recommendedName>
        <fullName evidence="3">ABM domain-containing protein</fullName>
    </recommendedName>
</protein>
<accession>A0ABT1NQD9</accession>
<comment type="caution">
    <text evidence="1">The sequence shown here is derived from an EMBL/GenBank/DDBJ whole genome shotgun (WGS) entry which is preliminary data.</text>
</comment>
<dbReference type="SUPFAM" id="SSF54909">
    <property type="entry name" value="Dimeric alpha+beta barrel"/>
    <property type="match status" value="1"/>
</dbReference>
<organism evidence="1 2">
    <name type="scientific">Arthrobacter jinronghuae</name>
    <dbReference type="NCBI Taxonomy" id="2964609"/>
    <lineage>
        <taxon>Bacteria</taxon>
        <taxon>Bacillati</taxon>
        <taxon>Actinomycetota</taxon>
        <taxon>Actinomycetes</taxon>
        <taxon>Micrococcales</taxon>
        <taxon>Micrococcaceae</taxon>
        <taxon>Arthrobacter</taxon>
    </lineage>
</organism>
<proteinExistence type="predicted"/>
<dbReference type="RefSeq" id="WP_255865447.1">
    <property type="nucleotide sequence ID" value="NZ_CP104263.1"/>
</dbReference>
<reference evidence="1 2" key="1">
    <citation type="submission" date="2022-07" db="EMBL/GenBank/DDBJ databases">
        <title>Novel species in genus Arthrobacter.</title>
        <authorList>
            <person name="Liu Y."/>
        </authorList>
    </citation>
    <scope>NUCLEOTIDE SEQUENCE [LARGE SCALE GENOMIC DNA]</scope>
    <source>
        <strain evidence="2">zg-Y859</strain>
    </source>
</reference>
<dbReference type="Proteomes" id="UP001206924">
    <property type="component" value="Unassembled WGS sequence"/>
</dbReference>
<sequence>MRVVRMWRGVVRGQDLEAYVEYVQQTGIVEYRATAGNLGAWILTRSLDEGRSEIVTVSLWVSLEVIRAFAGDDVGRAVFYPEDDRFLLERDRTVSHYELAG</sequence>